<gene>
    <name evidence="3" type="ORF">GOODEAATRI_012407</name>
</gene>
<evidence type="ECO:0000256" key="2">
    <source>
        <dbReference type="SAM" id="SignalP"/>
    </source>
</evidence>
<sequence>MPGPHKGVLSAASMLDLCRVSALLCAPRPLSNLRVMLRAGGQIQMPASNFTPTGRFDKRKLTEATSSSISGAETKKMEKPSPASSARFGLLSVLKVADCVTQLLHTTSWIRGQGNSPPVFVFKLCYIDFLLSVSAHRAFYTQKTDYCGGITDDNVAGEQGGKEGR</sequence>
<evidence type="ECO:0000313" key="4">
    <source>
        <dbReference type="Proteomes" id="UP001476798"/>
    </source>
</evidence>
<protein>
    <submittedName>
        <fullName evidence="3">Uncharacterized protein</fullName>
    </submittedName>
</protein>
<dbReference type="Proteomes" id="UP001476798">
    <property type="component" value="Unassembled WGS sequence"/>
</dbReference>
<name>A0ABV0PXW7_9TELE</name>
<keyword evidence="4" id="KW-1185">Reference proteome</keyword>
<feature type="signal peptide" evidence="2">
    <location>
        <begin position="1"/>
        <end position="22"/>
    </location>
</feature>
<evidence type="ECO:0000256" key="1">
    <source>
        <dbReference type="SAM" id="MobiDB-lite"/>
    </source>
</evidence>
<dbReference type="EMBL" id="JAHRIO010090754">
    <property type="protein sequence ID" value="MEQ2188181.1"/>
    <property type="molecule type" value="Genomic_DNA"/>
</dbReference>
<keyword evidence="2" id="KW-0732">Signal</keyword>
<feature type="chain" id="PRO_5047025361" evidence="2">
    <location>
        <begin position="23"/>
        <end position="165"/>
    </location>
</feature>
<reference evidence="3 4" key="1">
    <citation type="submission" date="2021-06" db="EMBL/GenBank/DDBJ databases">
        <authorList>
            <person name="Palmer J.M."/>
        </authorList>
    </citation>
    <scope>NUCLEOTIDE SEQUENCE [LARGE SCALE GENOMIC DNA]</scope>
    <source>
        <strain evidence="3 4">GA_2019</strain>
        <tissue evidence="3">Muscle</tissue>
    </source>
</reference>
<feature type="region of interest" description="Disordered" evidence="1">
    <location>
        <begin position="61"/>
        <end position="82"/>
    </location>
</feature>
<evidence type="ECO:0000313" key="3">
    <source>
        <dbReference type="EMBL" id="MEQ2188181.1"/>
    </source>
</evidence>
<comment type="caution">
    <text evidence="3">The sequence shown here is derived from an EMBL/GenBank/DDBJ whole genome shotgun (WGS) entry which is preliminary data.</text>
</comment>
<accession>A0ABV0PXW7</accession>
<organism evidence="3 4">
    <name type="scientific">Goodea atripinnis</name>
    <dbReference type="NCBI Taxonomy" id="208336"/>
    <lineage>
        <taxon>Eukaryota</taxon>
        <taxon>Metazoa</taxon>
        <taxon>Chordata</taxon>
        <taxon>Craniata</taxon>
        <taxon>Vertebrata</taxon>
        <taxon>Euteleostomi</taxon>
        <taxon>Actinopterygii</taxon>
        <taxon>Neopterygii</taxon>
        <taxon>Teleostei</taxon>
        <taxon>Neoteleostei</taxon>
        <taxon>Acanthomorphata</taxon>
        <taxon>Ovalentaria</taxon>
        <taxon>Atherinomorphae</taxon>
        <taxon>Cyprinodontiformes</taxon>
        <taxon>Goodeidae</taxon>
        <taxon>Goodea</taxon>
    </lineage>
</organism>
<proteinExistence type="predicted"/>